<dbReference type="Proteomes" id="UP000813462">
    <property type="component" value="Unassembled WGS sequence"/>
</dbReference>
<dbReference type="Pfam" id="PF03140">
    <property type="entry name" value="DUF247"/>
    <property type="match status" value="1"/>
</dbReference>
<evidence type="ECO:0000313" key="2">
    <source>
        <dbReference type="Proteomes" id="UP000813462"/>
    </source>
</evidence>
<reference evidence="1" key="1">
    <citation type="journal article" date="2021" name="Front. Plant Sci.">
        <title>Chromosome-Scale Genome Assembly for Chinese Sour Jujube and Insights Into Its Genome Evolution and Domestication Signature.</title>
        <authorList>
            <person name="Shen L.-Y."/>
            <person name="Luo H."/>
            <person name="Wang X.-L."/>
            <person name="Wang X.-M."/>
            <person name="Qiu X.-J."/>
            <person name="Liu H."/>
            <person name="Zhou S.-S."/>
            <person name="Jia K.-H."/>
            <person name="Nie S."/>
            <person name="Bao Y.-T."/>
            <person name="Zhang R.-G."/>
            <person name="Yun Q.-Z."/>
            <person name="Chai Y.-H."/>
            <person name="Lu J.-Y."/>
            <person name="Li Y."/>
            <person name="Zhao S.-W."/>
            <person name="Mao J.-F."/>
            <person name="Jia S.-G."/>
            <person name="Mao Y.-M."/>
        </authorList>
    </citation>
    <scope>NUCLEOTIDE SEQUENCE</scope>
    <source>
        <strain evidence="1">AT0</strain>
        <tissue evidence="1">Leaf</tissue>
    </source>
</reference>
<comment type="caution">
    <text evidence="1">The sequence shown here is derived from an EMBL/GenBank/DDBJ whole genome shotgun (WGS) entry which is preliminary data.</text>
</comment>
<evidence type="ECO:0000313" key="1">
    <source>
        <dbReference type="EMBL" id="KAH7518903.1"/>
    </source>
</evidence>
<name>A0A978UVK3_ZIZJJ</name>
<dbReference type="EMBL" id="JAEACU010000009">
    <property type="protein sequence ID" value="KAH7518903.1"/>
    <property type="molecule type" value="Genomic_DNA"/>
</dbReference>
<accession>A0A978UVK3</accession>
<organism evidence="1 2">
    <name type="scientific">Ziziphus jujuba var. spinosa</name>
    <dbReference type="NCBI Taxonomy" id="714518"/>
    <lineage>
        <taxon>Eukaryota</taxon>
        <taxon>Viridiplantae</taxon>
        <taxon>Streptophyta</taxon>
        <taxon>Embryophyta</taxon>
        <taxon>Tracheophyta</taxon>
        <taxon>Spermatophyta</taxon>
        <taxon>Magnoliopsida</taxon>
        <taxon>eudicotyledons</taxon>
        <taxon>Gunneridae</taxon>
        <taxon>Pentapetalae</taxon>
        <taxon>rosids</taxon>
        <taxon>fabids</taxon>
        <taxon>Rosales</taxon>
        <taxon>Rhamnaceae</taxon>
        <taxon>Paliureae</taxon>
        <taxon>Ziziphus</taxon>
    </lineage>
</organism>
<protein>
    <submittedName>
        <fullName evidence="1">Uncharacterized protein</fullName>
    </submittedName>
</protein>
<gene>
    <name evidence="1" type="ORF">FEM48_Zijuj09G0220500</name>
</gene>
<sequence length="214" mass="24658">MFPEKLIIFISPIAVFKIHQLPWQLKNISYKMEITLQFLSKIMMMKHWLNPWRKGFTATHPCLQSVAASEFLRYFADTTKSIRAGCYCHWTLPSEKTKLAANAKASLVCSSILFDLTLGNDQSSRSLTELVLYFFQICFTSSRFNPISRSSGEKLHILDLIRSFLIPSQDVQSKHKMPERKQLIPSVTHLMGAEVEFTKSSSNNMMDMTFYTIQ</sequence>
<dbReference type="AlphaFoldDB" id="A0A978UVK3"/>
<proteinExistence type="predicted"/>
<dbReference type="InterPro" id="IPR004158">
    <property type="entry name" value="DUF247_pln"/>
</dbReference>